<protein>
    <submittedName>
        <fullName evidence="3">Type II toxin-antitoxin system RatA family toxin</fullName>
    </submittedName>
</protein>
<accession>A0A8X8KJH1</accession>
<evidence type="ECO:0000259" key="2">
    <source>
        <dbReference type="Pfam" id="PF03364"/>
    </source>
</evidence>
<dbReference type="AlphaFoldDB" id="A0A8X8KJH1"/>
<dbReference type="SUPFAM" id="SSF55961">
    <property type="entry name" value="Bet v1-like"/>
    <property type="match status" value="1"/>
</dbReference>
<dbReference type="CDD" id="cd07813">
    <property type="entry name" value="COQ10p_like"/>
    <property type="match status" value="1"/>
</dbReference>
<dbReference type="GO" id="GO:0045333">
    <property type="term" value="P:cellular respiration"/>
    <property type="evidence" value="ECO:0007669"/>
    <property type="project" value="InterPro"/>
</dbReference>
<dbReference type="EMBL" id="WHUT02000001">
    <property type="protein sequence ID" value="NUB43204.1"/>
    <property type="molecule type" value="Genomic_DNA"/>
</dbReference>
<keyword evidence="4" id="KW-1185">Reference proteome</keyword>
<dbReference type="Proteomes" id="UP000484076">
    <property type="component" value="Unassembled WGS sequence"/>
</dbReference>
<organism evidence="3 4">
    <name type="scientific">Fertoeibacter niger</name>
    <dbReference type="NCBI Taxonomy" id="2656921"/>
    <lineage>
        <taxon>Bacteria</taxon>
        <taxon>Pseudomonadati</taxon>
        <taxon>Pseudomonadota</taxon>
        <taxon>Alphaproteobacteria</taxon>
        <taxon>Rhodobacterales</taxon>
        <taxon>Paracoccaceae</taxon>
        <taxon>Fertoeibacter</taxon>
    </lineage>
</organism>
<name>A0A8X8KJH1_9RHOB</name>
<dbReference type="PANTHER" id="PTHR12901">
    <property type="entry name" value="SPERM PROTEIN HOMOLOG"/>
    <property type="match status" value="1"/>
</dbReference>
<dbReference type="InterPro" id="IPR005031">
    <property type="entry name" value="COQ10_START"/>
</dbReference>
<gene>
    <name evidence="3" type="ORF">GEU84_002310</name>
</gene>
<dbReference type="RefSeq" id="WP_152823868.1">
    <property type="nucleotide sequence ID" value="NZ_WHUT02000001.1"/>
</dbReference>
<reference evidence="3" key="1">
    <citation type="submission" date="2020-05" db="EMBL/GenBank/DDBJ databases">
        <title>Fertoebacter nigrum gen. nov., sp. nov., a new member of the family Rhodobacteraceae.</title>
        <authorList>
            <person name="Szuroczki S."/>
            <person name="Abbaszade G."/>
            <person name="Buni D."/>
            <person name="Schumann P."/>
            <person name="Toth E."/>
        </authorList>
    </citation>
    <scope>NUCLEOTIDE SEQUENCE</scope>
    <source>
        <strain evidence="3">RG-N-1a</strain>
    </source>
</reference>
<dbReference type="PANTHER" id="PTHR12901:SF10">
    <property type="entry name" value="COENZYME Q-BINDING PROTEIN COQ10, MITOCHONDRIAL"/>
    <property type="match status" value="1"/>
</dbReference>
<dbReference type="GO" id="GO:0048039">
    <property type="term" value="F:ubiquinone binding"/>
    <property type="evidence" value="ECO:0007669"/>
    <property type="project" value="InterPro"/>
</dbReference>
<evidence type="ECO:0000313" key="4">
    <source>
        <dbReference type="Proteomes" id="UP000484076"/>
    </source>
</evidence>
<dbReference type="Gene3D" id="3.30.530.20">
    <property type="match status" value="1"/>
</dbReference>
<sequence>MPQHHETRVLPYTAQQMYDLVADVASYPQFLPWNAAARIRSRTPVTGPQGEAGEVMEADLVISFKVFRERFGSRVTLWPGARRIETEYLDGPFRHMRSTWGFRDRAEGGCEVEFFVDFEFRNAILQGIIGVVFNEAMLRIVRAFERRAAALYGPAAAKG</sequence>
<proteinExistence type="inferred from homology"/>
<comment type="similarity">
    <text evidence="1">Belongs to the ribosome association toxin RatA family.</text>
</comment>
<evidence type="ECO:0000313" key="3">
    <source>
        <dbReference type="EMBL" id="NUB43204.1"/>
    </source>
</evidence>
<feature type="domain" description="Coenzyme Q-binding protein COQ10 START" evidence="2">
    <location>
        <begin position="10"/>
        <end position="145"/>
    </location>
</feature>
<dbReference type="Pfam" id="PF03364">
    <property type="entry name" value="Polyketide_cyc"/>
    <property type="match status" value="1"/>
</dbReference>
<comment type="caution">
    <text evidence="3">The sequence shown here is derived from an EMBL/GenBank/DDBJ whole genome shotgun (WGS) entry which is preliminary data.</text>
</comment>
<dbReference type="InterPro" id="IPR023393">
    <property type="entry name" value="START-like_dom_sf"/>
</dbReference>
<dbReference type="InterPro" id="IPR044996">
    <property type="entry name" value="COQ10-like"/>
</dbReference>
<evidence type="ECO:0000256" key="1">
    <source>
        <dbReference type="ARBA" id="ARBA00008918"/>
    </source>
</evidence>